<keyword evidence="2" id="KW-0238">DNA-binding</keyword>
<evidence type="ECO:0000313" key="6">
    <source>
        <dbReference type="Proteomes" id="UP000460221"/>
    </source>
</evidence>
<keyword evidence="6" id="KW-1185">Reference proteome</keyword>
<keyword evidence="3" id="KW-0804">Transcription</keyword>
<dbReference type="AlphaFoldDB" id="A0A7K1FS04"/>
<evidence type="ECO:0000256" key="3">
    <source>
        <dbReference type="ARBA" id="ARBA00023163"/>
    </source>
</evidence>
<comment type="caution">
    <text evidence="5">The sequence shown here is derived from an EMBL/GenBank/DDBJ whole genome shotgun (WGS) entry which is preliminary data.</text>
</comment>
<dbReference type="Gene3D" id="1.10.10.10">
    <property type="entry name" value="Winged helix-like DNA-binding domain superfamily/Winged helix DNA-binding domain"/>
    <property type="match status" value="2"/>
</dbReference>
<dbReference type="InterPro" id="IPR036390">
    <property type="entry name" value="WH_DNA-bd_sf"/>
</dbReference>
<dbReference type="Gene3D" id="3.30.70.920">
    <property type="match status" value="2"/>
</dbReference>
<organism evidence="5 6">
    <name type="scientific">Nakamurella alba</name>
    <dbReference type="NCBI Taxonomy" id="2665158"/>
    <lineage>
        <taxon>Bacteria</taxon>
        <taxon>Bacillati</taxon>
        <taxon>Actinomycetota</taxon>
        <taxon>Actinomycetes</taxon>
        <taxon>Nakamurellales</taxon>
        <taxon>Nakamurellaceae</taxon>
        <taxon>Nakamurella</taxon>
    </lineage>
</organism>
<dbReference type="Pfam" id="PF01037">
    <property type="entry name" value="AsnC_trans_reg"/>
    <property type="match status" value="1"/>
</dbReference>
<dbReference type="SUPFAM" id="SSF46785">
    <property type="entry name" value="Winged helix' DNA-binding domain"/>
    <property type="match status" value="1"/>
</dbReference>
<evidence type="ECO:0000256" key="1">
    <source>
        <dbReference type="ARBA" id="ARBA00023015"/>
    </source>
</evidence>
<proteinExistence type="predicted"/>
<dbReference type="InterPro" id="IPR019887">
    <property type="entry name" value="Tscrpt_reg_AsnC/Lrp_C"/>
</dbReference>
<dbReference type="GO" id="GO:0043200">
    <property type="term" value="P:response to amino acid"/>
    <property type="evidence" value="ECO:0007669"/>
    <property type="project" value="TreeGrafter"/>
</dbReference>
<dbReference type="InterPro" id="IPR011008">
    <property type="entry name" value="Dimeric_a/b-barrel"/>
</dbReference>
<dbReference type="SMART" id="SM00344">
    <property type="entry name" value="HTH_ASNC"/>
    <property type="match status" value="1"/>
</dbReference>
<dbReference type="SUPFAM" id="SSF54909">
    <property type="entry name" value="Dimeric alpha+beta barrel"/>
    <property type="match status" value="2"/>
</dbReference>
<dbReference type="RefSeq" id="WP_154770928.1">
    <property type="nucleotide sequence ID" value="NZ_WLYK01000012.1"/>
</dbReference>
<dbReference type="InterPro" id="IPR000485">
    <property type="entry name" value="AsnC-type_HTH_dom"/>
</dbReference>
<evidence type="ECO:0000256" key="2">
    <source>
        <dbReference type="ARBA" id="ARBA00023125"/>
    </source>
</evidence>
<dbReference type="PANTHER" id="PTHR30154:SF34">
    <property type="entry name" value="TRANSCRIPTIONAL REGULATOR AZLB"/>
    <property type="match status" value="1"/>
</dbReference>
<keyword evidence="1" id="KW-0805">Transcription regulation</keyword>
<dbReference type="GO" id="GO:0043565">
    <property type="term" value="F:sequence-specific DNA binding"/>
    <property type="evidence" value="ECO:0007669"/>
    <property type="project" value="InterPro"/>
</dbReference>
<dbReference type="GO" id="GO:0005829">
    <property type="term" value="C:cytosol"/>
    <property type="evidence" value="ECO:0007669"/>
    <property type="project" value="TreeGrafter"/>
</dbReference>
<dbReference type="Proteomes" id="UP000460221">
    <property type="component" value="Unassembled WGS sequence"/>
</dbReference>
<evidence type="ECO:0000313" key="5">
    <source>
        <dbReference type="EMBL" id="MTD16925.1"/>
    </source>
</evidence>
<name>A0A7K1FS04_9ACTN</name>
<dbReference type="InterPro" id="IPR019888">
    <property type="entry name" value="Tscrpt_reg_AsnC-like"/>
</dbReference>
<evidence type="ECO:0000259" key="4">
    <source>
        <dbReference type="PROSITE" id="PS50956"/>
    </source>
</evidence>
<accession>A0A7K1FS04</accession>
<dbReference type="PANTHER" id="PTHR30154">
    <property type="entry name" value="LEUCINE-RESPONSIVE REGULATORY PROTEIN"/>
    <property type="match status" value="1"/>
</dbReference>
<feature type="domain" description="HTH asnC-type" evidence="4">
    <location>
        <begin position="6"/>
        <end position="66"/>
    </location>
</feature>
<dbReference type="PROSITE" id="PS50956">
    <property type="entry name" value="HTH_ASNC_2"/>
    <property type="match status" value="1"/>
</dbReference>
<sequence>MSEAPIDDLDRRIIRSVQIHPRAPMNLLARALEVSEQTVSRRFQRLRGEGVVRVIGLVDPRRLGQVDWTVRLTCRPHAARAVARALAARDDVAWVALTGGGAEIMASIRARTRDQRDDLLLRRLPRTAEVLSLQAMMVLHRFAGQEDDWSGFGGDLADGAVALLREHRPVVDHGAPAPEPTADDEPMLAALRRDGRTPVAALAAATGWTAGRVTRRLDHLIGTGTLYLDVDLATARLGFPLDVMHWLEIEPARVHEFGEILGQESDVSFCAATTGSANLMAASTHADLDSLYDFTGRVGRLGPGLRHLEVVPVLRRLKQAGSLLEGSGLRDPSVPV</sequence>
<dbReference type="InterPro" id="IPR036388">
    <property type="entry name" value="WH-like_DNA-bd_sf"/>
</dbReference>
<dbReference type="Pfam" id="PF13404">
    <property type="entry name" value="HTH_AsnC-type"/>
    <property type="match status" value="2"/>
</dbReference>
<dbReference type="EMBL" id="WLYK01000012">
    <property type="protein sequence ID" value="MTD16925.1"/>
    <property type="molecule type" value="Genomic_DNA"/>
</dbReference>
<reference evidence="5 6" key="1">
    <citation type="submission" date="2019-11" db="EMBL/GenBank/DDBJ databases">
        <authorList>
            <person name="Jiang L.-Q."/>
        </authorList>
    </citation>
    <scope>NUCLEOTIDE SEQUENCE [LARGE SCALE GENOMIC DNA]</scope>
    <source>
        <strain evidence="5 6">YIM 132087</strain>
    </source>
</reference>
<gene>
    <name evidence="5" type="ORF">GIS00_23605</name>
</gene>
<protein>
    <submittedName>
        <fullName evidence="5">AsnC family transcriptional regulator</fullName>
    </submittedName>
</protein>